<accession>A0ABX0MCY9</accession>
<evidence type="ECO:0000313" key="1">
    <source>
        <dbReference type="EMBL" id="NHZ45056.1"/>
    </source>
</evidence>
<evidence type="ECO:0000313" key="2">
    <source>
        <dbReference type="Proteomes" id="UP000819052"/>
    </source>
</evidence>
<dbReference type="Proteomes" id="UP000819052">
    <property type="component" value="Unassembled WGS sequence"/>
</dbReference>
<evidence type="ECO:0008006" key="3">
    <source>
        <dbReference type="Google" id="ProtNLM"/>
    </source>
</evidence>
<dbReference type="RefSeq" id="WP_167082324.1">
    <property type="nucleotide sequence ID" value="NZ_VVIW01000062.1"/>
</dbReference>
<sequence length="147" mass="17114">MDVEEIEKYVSLGSRRTICAYRERLPDIDLYVMSIYITGKSGQYSVSVEFDPVTMVDDGEGWMWHSESMQLEKIIELLEEFNGKDISEWENVTKSGRLEYFTCESSDLVSKEQHSAFEAIRFGEKRLPDGFVWRVTPFDVPLTFDDD</sequence>
<organism evidence="1 2">
    <name type="scientific">Massilia aquatica</name>
    <dbReference type="NCBI Taxonomy" id="2609000"/>
    <lineage>
        <taxon>Bacteria</taxon>
        <taxon>Pseudomonadati</taxon>
        <taxon>Pseudomonadota</taxon>
        <taxon>Betaproteobacteria</taxon>
        <taxon>Burkholderiales</taxon>
        <taxon>Oxalobacteraceae</taxon>
        <taxon>Telluria group</taxon>
        <taxon>Massilia</taxon>
    </lineage>
</organism>
<protein>
    <recommendedName>
        <fullName evidence="3">DUF600 family protein</fullName>
    </recommendedName>
</protein>
<proteinExistence type="predicted"/>
<gene>
    <name evidence="1" type="ORF">F1609_33690</name>
</gene>
<comment type="caution">
    <text evidence="1">The sequence shown here is derived from an EMBL/GenBank/DDBJ whole genome shotgun (WGS) entry which is preliminary data.</text>
</comment>
<reference evidence="1 2" key="1">
    <citation type="submission" date="2019-09" db="EMBL/GenBank/DDBJ databases">
        <title>Taxonomy of Antarctic Massilia spp.: description of Massilia rubra sp. nov., Massilia aquatica sp. nov., Massilia mucilaginosa sp. nov., Massilia frigida sp. nov. isolated from streams, lakes and regoliths.</title>
        <authorList>
            <person name="Holochova P."/>
            <person name="Sedlacek I."/>
            <person name="Kralova S."/>
            <person name="Maslanova I."/>
            <person name="Busse H.-J."/>
            <person name="Stankova E."/>
            <person name="Vrbovska V."/>
            <person name="Kovarovic V."/>
            <person name="Bartak M."/>
            <person name="Svec P."/>
            <person name="Pantucek R."/>
        </authorList>
    </citation>
    <scope>NUCLEOTIDE SEQUENCE [LARGE SCALE GENOMIC DNA]</scope>
    <source>
        <strain evidence="1 2">CCM 8693</strain>
    </source>
</reference>
<dbReference type="EMBL" id="VVIW01000062">
    <property type="protein sequence ID" value="NHZ45056.1"/>
    <property type="molecule type" value="Genomic_DNA"/>
</dbReference>
<keyword evidence="2" id="KW-1185">Reference proteome</keyword>
<name>A0ABX0MCY9_9BURK</name>